<organism evidence="8 9">
    <name type="scientific">Cyclobacterium jeungdonense</name>
    <dbReference type="NCBI Taxonomy" id="708087"/>
    <lineage>
        <taxon>Bacteria</taxon>
        <taxon>Pseudomonadati</taxon>
        <taxon>Bacteroidota</taxon>
        <taxon>Cytophagia</taxon>
        <taxon>Cytophagales</taxon>
        <taxon>Cyclobacteriaceae</taxon>
        <taxon>Cyclobacterium</taxon>
    </lineage>
</organism>
<dbReference type="Proteomes" id="UP001236663">
    <property type="component" value="Unassembled WGS sequence"/>
</dbReference>
<sequence>MTNEERLAIVKRFRIISLTEGTSMLVLVFIAMPLKWIFDLPDMVTYVGWIHGILFILYILVLFPTSRKLRWPFRNALFGLIASVLPFGPFLFDRKLRKQEKNLEEQKP</sequence>
<dbReference type="Pfam" id="PF12823">
    <property type="entry name" value="DUF3817"/>
    <property type="match status" value="1"/>
</dbReference>
<evidence type="ECO:0000256" key="6">
    <source>
        <dbReference type="SAM" id="Phobius"/>
    </source>
</evidence>
<dbReference type="NCBIfam" id="TIGR03954">
    <property type="entry name" value="integ_memb_HG"/>
    <property type="match status" value="1"/>
</dbReference>
<dbReference type="InterPro" id="IPR023845">
    <property type="entry name" value="DUF3817_TM"/>
</dbReference>
<evidence type="ECO:0000256" key="1">
    <source>
        <dbReference type="ARBA" id="ARBA00004651"/>
    </source>
</evidence>
<dbReference type="RefSeq" id="WP_163386852.1">
    <property type="nucleotide sequence ID" value="NZ_JAUFQS010000010.1"/>
</dbReference>
<accession>A0ABT8C8V0</accession>
<gene>
    <name evidence="8" type="ORF">QWZ15_11490</name>
</gene>
<feature type="transmembrane region" description="Helical" evidence="6">
    <location>
        <begin position="75"/>
        <end position="92"/>
    </location>
</feature>
<dbReference type="PANTHER" id="PTHR40077:SF1">
    <property type="entry name" value="MEMBRANE PROTEIN"/>
    <property type="match status" value="1"/>
</dbReference>
<comment type="subcellular location">
    <subcellularLocation>
        <location evidence="1">Cell membrane</location>
        <topology evidence="1">Multi-pass membrane protein</topology>
    </subcellularLocation>
</comment>
<evidence type="ECO:0000256" key="5">
    <source>
        <dbReference type="ARBA" id="ARBA00023136"/>
    </source>
</evidence>
<comment type="caution">
    <text evidence="8">The sequence shown here is derived from an EMBL/GenBank/DDBJ whole genome shotgun (WGS) entry which is preliminary data.</text>
</comment>
<keyword evidence="2" id="KW-1003">Cell membrane</keyword>
<evidence type="ECO:0000256" key="2">
    <source>
        <dbReference type="ARBA" id="ARBA00022475"/>
    </source>
</evidence>
<feature type="domain" description="DUF3817" evidence="7">
    <location>
        <begin position="11"/>
        <end position="98"/>
    </location>
</feature>
<evidence type="ECO:0000313" key="8">
    <source>
        <dbReference type="EMBL" id="MDN3688454.1"/>
    </source>
</evidence>
<evidence type="ECO:0000256" key="3">
    <source>
        <dbReference type="ARBA" id="ARBA00022692"/>
    </source>
</evidence>
<keyword evidence="9" id="KW-1185">Reference proteome</keyword>
<evidence type="ECO:0000256" key="4">
    <source>
        <dbReference type="ARBA" id="ARBA00022989"/>
    </source>
</evidence>
<dbReference type="PANTHER" id="PTHR40077">
    <property type="entry name" value="MEMBRANE PROTEIN-RELATED"/>
    <property type="match status" value="1"/>
</dbReference>
<keyword evidence="5 6" id="KW-0472">Membrane</keyword>
<name>A0ABT8C8V0_9BACT</name>
<protein>
    <submittedName>
        <fullName evidence="8">DUF3817 domain-containing protein</fullName>
    </submittedName>
</protein>
<evidence type="ECO:0000259" key="7">
    <source>
        <dbReference type="Pfam" id="PF12823"/>
    </source>
</evidence>
<reference evidence="9" key="1">
    <citation type="journal article" date="2019" name="Int. J. Syst. Evol. Microbiol.">
        <title>The Global Catalogue of Microorganisms (GCM) 10K type strain sequencing project: providing services to taxonomists for standard genome sequencing and annotation.</title>
        <authorList>
            <consortium name="The Broad Institute Genomics Platform"/>
            <consortium name="The Broad Institute Genome Sequencing Center for Infectious Disease"/>
            <person name="Wu L."/>
            <person name="Ma J."/>
        </authorList>
    </citation>
    <scope>NUCLEOTIDE SEQUENCE [LARGE SCALE GENOMIC DNA]</scope>
    <source>
        <strain evidence="9">CECT 7706</strain>
    </source>
</reference>
<feature type="transmembrane region" description="Helical" evidence="6">
    <location>
        <begin position="44"/>
        <end position="63"/>
    </location>
</feature>
<evidence type="ECO:0000313" key="9">
    <source>
        <dbReference type="Proteomes" id="UP001236663"/>
    </source>
</evidence>
<keyword evidence="3 6" id="KW-0812">Transmembrane</keyword>
<feature type="transmembrane region" description="Helical" evidence="6">
    <location>
        <begin position="21"/>
        <end position="38"/>
    </location>
</feature>
<dbReference type="EMBL" id="JAUFQS010000010">
    <property type="protein sequence ID" value="MDN3688454.1"/>
    <property type="molecule type" value="Genomic_DNA"/>
</dbReference>
<keyword evidence="4 6" id="KW-1133">Transmembrane helix</keyword>
<proteinExistence type="predicted"/>